<feature type="coiled-coil region" evidence="1">
    <location>
        <begin position="25"/>
        <end position="98"/>
    </location>
</feature>
<gene>
    <name evidence="3" type="ORF">H103_02440</name>
</gene>
<evidence type="ECO:0000256" key="2">
    <source>
        <dbReference type="SAM" id="MobiDB-lite"/>
    </source>
</evidence>
<evidence type="ECO:0000256" key="1">
    <source>
        <dbReference type="SAM" id="Coils"/>
    </source>
</evidence>
<feature type="coiled-coil region" evidence="1">
    <location>
        <begin position="123"/>
        <end position="203"/>
    </location>
</feature>
<feature type="compositionally biased region" description="Polar residues" evidence="2">
    <location>
        <begin position="508"/>
        <end position="518"/>
    </location>
</feature>
<dbReference type="EMBL" id="KK207770">
    <property type="protein sequence ID" value="EZF54892.1"/>
    <property type="molecule type" value="Genomic_DNA"/>
</dbReference>
<organism evidence="3">
    <name type="scientific">Trichophyton rubrum CBS 288.86</name>
    <dbReference type="NCBI Taxonomy" id="1215330"/>
    <lineage>
        <taxon>Eukaryota</taxon>
        <taxon>Fungi</taxon>
        <taxon>Dikarya</taxon>
        <taxon>Ascomycota</taxon>
        <taxon>Pezizomycotina</taxon>
        <taxon>Eurotiomycetes</taxon>
        <taxon>Eurotiomycetidae</taxon>
        <taxon>Onygenales</taxon>
        <taxon>Arthrodermataceae</taxon>
        <taxon>Trichophyton</taxon>
    </lineage>
</organism>
<feature type="region of interest" description="Disordered" evidence="2">
    <location>
        <begin position="320"/>
        <end position="368"/>
    </location>
</feature>
<accession>A0A022W949</accession>
<feature type="compositionally biased region" description="Low complexity" evidence="2">
    <location>
        <begin position="382"/>
        <end position="409"/>
    </location>
</feature>
<feature type="region of interest" description="Disordered" evidence="2">
    <location>
        <begin position="499"/>
        <end position="530"/>
    </location>
</feature>
<feature type="compositionally biased region" description="Polar residues" evidence="2">
    <location>
        <begin position="699"/>
        <end position="715"/>
    </location>
</feature>
<protein>
    <submittedName>
        <fullName evidence="3">Uncharacterized protein</fullName>
    </submittedName>
</protein>
<dbReference type="AlphaFoldDB" id="A0A022W949"/>
<evidence type="ECO:0000313" key="3">
    <source>
        <dbReference type="EMBL" id="EZF54892.1"/>
    </source>
</evidence>
<proteinExistence type="predicted"/>
<dbReference type="Proteomes" id="UP000023758">
    <property type="component" value="Unassembled WGS sequence"/>
</dbReference>
<dbReference type="OrthoDB" id="4088568at2759"/>
<name>A0A022W949_TRIRU</name>
<feature type="compositionally biased region" description="Polar residues" evidence="2">
    <location>
        <begin position="417"/>
        <end position="426"/>
    </location>
</feature>
<keyword evidence="1" id="KW-0175">Coiled coil</keyword>
<feature type="region of interest" description="Disordered" evidence="2">
    <location>
        <begin position="699"/>
        <end position="747"/>
    </location>
</feature>
<feature type="region of interest" description="Disordered" evidence="2">
    <location>
        <begin position="382"/>
        <end position="484"/>
    </location>
</feature>
<dbReference type="HOGENOM" id="CLU_008442_1_0_1"/>
<reference evidence="3" key="1">
    <citation type="submission" date="2014-02" db="EMBL/GenBank/DDBJ databases">
        <title>The Genome Sequence of Trichophyton rubrum (morphotype fischeri) CBS 288.86.</title>
        <authorList>
            <consortium name="The Broad Institute Genomics Platform"/>
            <person name="Cuomo C.A."/>
            <person name="White T.C."/>
            <person name="Graser Y."/>
            <person name="Martinez-Rossi N."/>
            <person name="Heitman J."/>
            <person name="Young S.K."/>
            <person name="Zeng Q."/>
            <person name="Gargeya S."/>
            <person name="Abouelleil A."/>
            <person name="Alvarado L."/>
            <person name="Chapman S.B."/>
            <person name="Gainer-Dewar J."/>
            <person name="Goldberg J."/>
            <person name="Griggs A."/>
            <person name="Gujja S."/>
            <person name="Hansen M."/>
            <person name="Howarth C."/>
            <person name="Imamovic A."/>
            <person name="Larimer J."/>
            <person name="Martinez D."/>
            <person name="Murphy C."/>
            <person name="Pearson M.D."/>
            <person name="Persinoti G."/>
            <person name="Poon T."/>
            <person name="Priest M."/>
            <person name="Roberts A.D."/>
            <person name="Saif S."/>
            <person name="Shea T.D."/>
            <person name="Sykes S.N."/>
            <person name="Wortman J."/>
            <person name="Nusbaum C."/>
            <person name="Birren B."/>
        </authorList>
    </citation>
    <scope>NUCLEOTIDE SEQUENCE [LARGE SCALE GENOMIC DNA]</scope>
    <source>
        <strain evidence="3">CBS 288.86</strain>
    </source>
</reference>
<sequence length="761" mass="83742">MPASKLECCCGRGDCAYLEHNSAALAELERDVETAARLGQALLDRHESYKVEAESTRDRMTAEMEKLQTSKKETEAENARIVEENRGLLDQLEKLNQLLIESDAQVRTLTTTLQSTQLEVRRLSSSTKRVEQLEEQLLQLENEQAKLEDTLILTQESESVAIQRWRKAECALGDLHDQVDRIEREARKERERHVELIGRLERRRMVERELDTAAGRIKGAAATASLSRNGTGTNVVSHFVRDILKDNASLQQCVTELKEMLHNSNEDVKYLREQLLLHQPLDPVPSEEHTYGNLVPLSEELEEDKIPDQMPQEIHIHHHFHHPIPTPSRKEKSIPILRRQRKRRPVLPPTLHENPSRAIPVSQALHRPTNSASSVASAFSQASSSLPGAGSALSSIPSSPLSGYRSSSIFDRHDSGFESSRPTSPESVIFSPPRYNKQSHRPRLSDASFRSIIETDELDNGGSSLPSVEGLADPRHDNDEHQPLEGRGAENVIVEEAHNPQQEHDSEGISSSKCNGLSSGPDDELTRDLNSSVQPLGDALEFHTSTPIQSPRISHQLHRSNSHESLLSVSGMDLHTTSKHPALALRGNPSFFPKPPKRVSNTSIMLPSPSPIISKTNAIVPKASLTGEQTSVSLLSSVVSSNTRGTFRAVSDSASQIHSDAASTISASSESNVPSKAGSSARTIGIRKRMGSWVREKWSTNTVDEPGSTASSLTIGSLVPRPPGVNQSGPILGLRPPPPAPVSLHPKNLNHDLLQESLLEE</sequence>
<feature type="compositionally biased region" description="Basic and acidic residues" evidence="2">
    <location>
        <begin position="472"/>
        <end position="484"/>
    </location>
</feature>